<comment type="cofactor">
    <cofactor evidence="1">
        <name>Mg(2+)</name>
        <dbReference type="ChEBI" id="CHEBI:18420"/>
    </cofactor>
</comment>
<dbReference type="Pfam" id="PF08282">
    <property type="entry name" value="Hydrolase_3"/>
    <property type="match status" value="1"/>
</dbReference>
<dbReference type="SFLD" id="SFLDG01136">
    <property type="entry name" value="C1.6:_Phosphoserine_Phosphatas"/>
    <property type="match status" value="1"/>
</dbReference>
<evidence type="ECO:0000256" key="3">
    <source>
        <dbReference type="ARBA" id="ARBA00011881"/>
    </source>
</evidence>
<dbReference type="PIRSF" id="PIRSF006118">
    <property type="entry name" value="KDO8-P_Ptase"/>
    <property type="match status" value="1"/>
</dbReference>
<evidence type="ECO:0008006" key="8">
    <source>
        <dbReference type="Google" id="ProtNLM"/>
    </source>
</evidence>
<dbReference type="SFLD" id="SFLDS00003">
    <property type="entry name" value="Haloacid_Dehalogenase"/>
    <property type="match status" value="1"/>
</dbReference>
<keyword evidence="6" id="KW-0460">Magnesium</keyword>
<dbReference type="AlphaFoldDB" id="A0A382JE83"/>
<evidence type="ECO:0000313" key="7">
    <source>
        <dbReference type="EMBL" id="SVC09935.1"/>
    </source>
</evidence>
<dbReference type="InterPro" id="IPR010023">
    <property type="entry name" value="KdsC_fam"/>
</dbReference>
<dbReference type="InterPro" id="IPR050793">
    <property type="entry name" value="CMP-NeuNAc_synthase"/>
</dbReference>
<dbReference type="GO" id="GO:0046872">
    <property type="term" value="F:metal ion binding"/>
    <property type="evidence" value="ECO:0007669"/>
    <property type="project" value="UniProtKB-KW"/>
</dbReference>
<organism evidence="7">
    <name type="scientific">marine metagenome</name>
    <dbReference type="NCBI Taxonomy" id="408172"/>
    <lineage>
        <taxon>unclassified sequences</taxon>
        <taxon>metagenomes</taxon>
        <taxon>ecological metagenomes</taxon>
    </lineage>
</organism>
<sequence length="152" mass="16338">MSEINLLILDFDGVLTDNKVYVFEDGREAVVCHRGDGWGIRMLQSAGIEVIILSTETNAVVSARAEKLNVTCIQGCEDKASAVQSIIDTRSIGPDQIMYVGNDTNDIDAMKLVGHRVAPADAHPQIRAIATIVTDAFGGQGVVRELADLLLT</sequence>
<dbReference type="SFLD" id="SFLDG01138">
    <property type="entry name" value="C1.6.2:_Deoxy-d-mannose-octulo"/>
    <property type="match status" value="1"/>
</dbReference>
<comment type="subunit">
    <text evidence="3">Homotetramer.</text>
</comment>
<dbReference type="PANTHER" id="PTHR21485">
    <property type="entry name" value="HAD SUPERFAMILY MEMBERS CMAS AND KDSC"/>
    <property type="match status" value="1"/>
</dbReference>
<name>A0A382JE83_9ZZZZ</name>
<dbReference type="SUPFAM" id="SSF56784">
    <property type="entry name" value="HAD-like"/>
    <property type="match status" value="1"/>
</dbReference>
<dbReference type="Gene3D" id="3.40.50.1000">
    <property type="entry name" value="HAD superfamily/HAD-like"/>
    <property type="match status" value="1"/>
</dbReference>
<keyword evidence="5" id="KW-0378">Hydrolase</keyword>
<dbReference type="EMBL" id="UINC01073496">
    <property type="protein sequence ID" value="SVC09935.1"/>
    <property type="molecule type" value="Genomic_DNA"/>
</dbReference>
<evidence type="ECO:0000256" key="5">
    <source>
        <dbReference type="ARBA" id="ARBA00022801"/>
    </source>
</evidence>
<dbReference type="GO" id="GO:0008781">
    <property type="term" value="F:N-acylneuraminate cytidylyltransferase activity"/>
    <property type="evidence" value="ECO:0007669"/>
    <property type="project" value="TreeGrafter"/>
</dbReference>
<evidence type="ECO:0000256" key="4">
    <source>
        <dbReference type="ARBA" id="ARBA00022723"/>
    </source>
</evidence>
<dbReference type="NCBIfam" id="TIGR01670">
    <property type="entry name" value="KdsC-phosphatas"/>
    <property type="match status" value="1"/>
</dbReference>
<dbReference type="InterPro" id="IPR036412">
    <property type="entry name" value="HAD-like_sf"/>
</dbReference>
<evidence type="ECO:0000256" key="2">
    <source>
        <dbReference type="ARBA" id="ARBA00005893"/>
    </source>
</evidence>
<comment type="similarity">
    <text evidence="2">Belongs to the KdsC family.</text>
</comment>
<evidence type="ECO:0000256" key="6">
    <source>
        <dbReference type="ARBA" id="ARBA00022842"/>
    </source>
</evidence>
<dbReference type="GO" id="GO:0016788">
    <property type="term" value="F:hydrolase activity, acting on ester bonds"/>
    <property type="evidence" value="ECO:0007669"/>
    <property type="project" value="InterPro"/>
</dbReference>
<protein>
    <recommendedName>
        <fullName evidence="8">3-deoxy-D-manno-octulosonate 8-phosphate phosphatase KdsC</fullName>
    </recommendedName>
</protein>
<keyword evidence="4" id="KW-0479">Metal-binding</keyword>
<evidence type="ECO:0000256" key="1">
    <source>
        <dbReference type="ARBA" id="ARBA00001946"/>
    </source>
</evidence>
<dbReference type="PANTHER" id="PTHR21485:SF3">
    <property type="entry name" value="N-ACYLNEURAMINATE CYTIDYLYLTRANSFERASE"/>
    <property type="match status" value="1"/>
</dbReference>
<reference evidence="7" key="1">
    <citation type="submission" date="2018-05" db="EMBL/GenBank/DDBJ databases">
        <authorList>
            <person name="Lanie J.A."/>
            <person name="Ng W.-L."/>
            <person name="Kazmierczak K.M."/>
            <person name="Andrzejewski T.M."/>
            <person name="Davidsen T.M."/>
            <person name="Wayne K.J."/>
            <person name="Tettelin H."/>
            <person name="Glass J.I."/>
            <person name="Rusch D."/>
            <person name="Podicherti R."/>
            <person name="Tsui H.-C.T."/>
            <person name="Winkler M.E."/>
        </authorList>
    </citation>
    <scope>NUCLEOTIDE SEQUENCE</scope>
</reference>
<dbReference type="InterPro" id="IPR023214">
    <property type="entry name" value="HAD_sf"/>
</dbReference>
<gene>
    <name evidence="7" type="ORF">METZ01_LOCUS262789</name>
</gene>
<proteinExistence type="inferred from homology"/>
<accession>A0A382JE83</accession>